<proteinExistence type="predicted"/>
<name>C5RBZ4_WEIPA</name>
<reference evidence="1 2" key="1">
    <citation type="submission" date="2009-04" db="EMBL/GenBank/DDBJ databases">
        <authorList>
            <person name="Qin X."/>
            <person name="Bachman B."/>
            <person name="Battles P."/>
            <person name="Bell A."/>
            <person name="Bess C."/>
            <person name="Bickham C."/>
            <person name="Chaboub L."/>
            <person name="Chen D."/>
            <person name="Coyle M."/>
            <person name="Deiros D.R."/>
            <person name="Dinh H."/>
            <person name="Forbes L."/>
            <person name="Fowler G."/>
            <person name="Francisco L."/>
            <person name="Fu Q."/>
            <person name="Gubbala S."/>
            <person name="Hale W."/>
            <person name="Han Y."/>
            <person name="Hemphill L."/>
            <person name="Highlander S.K."/>
            <person name="Hirani K."/>
            <person name="Hogues M."/>
            <person name="Jackson L."/>
            <person name="Jakkamsetti A."/>
            <person name="Javaid M."/>
            <person name="Jiang H."/>
            <person name="Korchina V."/>
            <person name="Kovar C."/>
            <person name="Lara F."/>
            <person name="Lee S."/>
            <person name="Mata R."/>
            <person name="Mathew T."/>
            <person name="Moen C."/>
            <person name="Morales K."/>
            <person name="Munidasa M."/>
            <person name="Nazareth L."/>
            <person name="Ngo R."/>
            <person name="Nguyen L."/>
            <person name="Okwuonu G."/>
            <person name="Ongeri F."/>
            <person name="Patil S."/>
            <person name="Petrosino J."/>
            <person name="Pham C."/>
            <person name="Pham P."/>
            <person name="Pu L.-L."/>
            <person name="Puazo M."/>
            <person name="Raj R."/>
            <person name="Reid J."/>
            <person name="Rouhana J."/>
            <person name="Saada N."/>
            <person name="Shang Y."/>
            <person name="Simmons D."/>
            <person name="Thornton R."/>
            <person name="Warren J."/>
            <person name="Weissenberger G."/>
            <person name="Zhang J."/>
            <person name="Zhang L."/>
            <person name="Zhou C."/>
            <person name="Zhu D."/>
            <person name="Muzny D."/>
            <person name="Worley K."/>
            <person name="Gibbs R."/>
        </authorList>
    </citation>
    <scope>NUCLEOTIDE SEQUENCE [LARGE SCALE GENOMIC DNA]</scope>
    <source>
        <strain evidence="1 2">ATCC 33313</strain>
    </source>
</reference>
<evidence type="ECO:0000313" key="1">
    <source>
        <dbReference type="EMBL" id="EER74281.1"/>
    </source>
</evidence>
<dbReference type="HOGENOM" id="CLU_3206925_0_0_9"/>
<keyword evidence="2" id="KW-1185">Reference proteome</keyword>
<evidence type="ECO:0000313" key="2">
    <source>
        <dbReference type="Proteomes" id="UP000004528"/>
    </source>
</evidence>
<accession>C5RBZ4</accession>
<organism evidence="1 2">
    <name type="scientific">Weissella paramesenteroides ATCC 33313</name>
    <dbReference type="NCBI Taxonomy" id="585506"/>
    <lineage>
        <taxon>Bacteria</taxon>
        <taxon>Bacillati</taxon>
        <taxon>Bacillota</taxon>
        <taxon>Bacilli</taxon>
        <taxon>Lactobacillales</taxon>
        <taxon>Lactobacillaceae</taxon>
        <taxon>Weissella</taxon>
    </lineage>
</organism>
<comment type="caution">
    <text evidence="1">The sequence shown here is derived from an EMBL/GenBank/DDBJ whole genome shotgun (WGS) entry which is preliminary data.</text>
</comment>
<dbReference type="AlphaFoldDB" id="C5RBZ4"/>
<gene>
    <name evidence="1" type="ORF">HMPREF0877_1490</name>
</gene>
<protein>
    <submittedName>
        <fullName evidence="1">Uncharacterized protein</fullName>
    </submittedName>
</protein>
<sequence length="45" mass="5050">MLIKLKDTTPIRTISSKLFVRIAVITVGIDAIKFGQSMLGRWPMC</sequence>
<dbReference type="EMBL" id="ACKU01000029">
    <property type="protein sequence ID" value="EER74281.1"/>
    <property type="molecule type" value="Genomic_DNA"/>
</dbReference>
<dbReference type="Proteomes" id="UP000004528">
    <property type="component" value="Unassembled WGS sequence"/>
</dbReference>